<sequence>MQLACITLAIFLVGLVSAQRQRATKNERATKYVDPDNGITFLASPIRLFFGMSLNSALRNRITHGYVFPPLSENSTEFIGEIVAPRSTGWAGASLTGGMTESLLLLTWLDGETIIGTNRFTTPCREYNSPRPYAGPKITNLASSKVNATHWKWVYRCENCTGNFPTAYNGVSSWVYSRYPMTHRMSMSTVDKHDDHDFFAMNFGNASCFRCGLLPLGRRKHWILAAELQEALESSGQAFMTICRFPLLAPLWFCS</sequence>
<keyword evidence="1" id="KW-0732">Signal</keyword>
<dbReference type="EMBL" id="ML769470">
    <property type="protein sequence ID" value="KAE9399353.1"/>
    <property type="molecule type" value="Genomic_DNA"/>
</dbReference>
<reference evidence="3" key="1">
    <citation type="journal article" date="2019" name="Environ. Microbiol.">
        <title>Fungal ecological strategies reflected in gene transcription - a case study of two litter decomposers.</title>
        <authorList>
            <person name="Barbi F."/>
            <person name="Kohler A."/>
            <person name="Barry K."/>
            <person name="Baskaran P."/>
            <person name="Daum C."/>
            <person name="Fauchery L."/>
            <person name="Ihrmark K."/>
            <person name="Kuo A."/>
            <person name="LaButti K."/>
            <person name="Lipzen A."/>
            <person name="Morin E."/>
            <person name="Grigoriev I.V."/>
            <person name="Henrissat B."/>
            <person name="Lindahl B."/>
            <person name="Martin F."/>
        </authorList>
    </citation>
    <scope>NUCLEOTIDE SEQUENCE</scope>
    <source>
        <strain evidence="3">JB14</strain>
    </source>
</reference>
<evidence type="ECO:0000313" key="4">
    <source>
        <dbReference type="Proteomes" id="UP000799118"/>
    </source>
</evidence>
<protein>
    <submittedName>
        <fullName evidence="3">CBD9-like protein</fullName>
    </submittedName>
</protein>
<dbReference type="Proteomes" id="UP000799118">
    <property type="component" value="Unassembled WGS sequence"/>
</dbReference>
<dbReference type="AlphaFoldDB" id="A0A6A4HMW3"/>
<evidence type="ECO:0000256" key="1">
    <source>
        <dbReference type="SAM" id="SignalP"/>
    </source>
</evidence>
<dbReference type="Gene3D" id="2.60.40.1210">
    <property type="entry name" value="Cellobiose dehydrogenase, cytochrome domain"/>
    <property type="match status" value="1"/>
</dbReference>
<feature type="signal peptide" evidence="1">
    <location>
        <begin position="1"/>
        <end position="18"/>
    </location>
</feature>
<organism evidence="3 4">
    <name type="scientific">Gymnopus androsaceus JB14</name>
    <dbReference type="NCBI Taxonomy" id="1447944"/>
    <lineage>
        <taxon>Eukaryota</taxon>
        <taxon>Fungi</taxon>
        <taxon>Dikarya</taxon>
        <taxon>Basidiomycota</taxon>
        <taxon>Agaricomycotina</taxon>
        <taxon>Agaricomycetes</taxon>
        <taxon>Agaricomycetidae</taxon>
        <taxon>Agaricales</taxon>
        <taxon>Marasmiineae</taxon>
        <taxon>Omphalotaceae</taxon>
        <taxon>Gymnopus</taxon>
    </lineage>
</organism>
<evidence type="ECO:0000313" key="3">
    <source>
        <dbReference type="EMBL" id="KAE9399353.1"/>
    </source>
</evidence>
<feature type="domain" description="Cellobiose dehydrogenase-like cytochrome" evidence="2">
    <location>
        <begin position="32"/>
        <end position="207"/>
    </location>
</feature>
<evidence type="ECO:0000259" key="2">
    <source>
        <dbReference type="Pfam" id="PF16010"/>
    </source>
</evidence>
<dbReference type="CDD" id="cd09630">
    <property type="entry name" value="CDH_like_cytochrome"/>
    <property type="match status" value="1"/>
</dbReference>
<dbReference type="PANTHER" id="PTHR47190:SF1">
    <property type="entry name" value="GLUCOSE-METHANOL-CHOLINE OXIDOREDUCTASE N-TERMINAL DOMAIN-CONTAINING PROTEIN"/>
    <property type="match status" value="1"/>
</dbReference>
<name>A0A6A4HMW3_9AGAR</name>
<dbReference type="InterPro" id="IPR015920">
    <property type="entry name" value="Cellobiose_DH-like_cyt"/>
</dbReference>
<dbReference type="InterPro" id="IPR053208">
    <property type="entry name" value="GMC_Oxidoreductase_CD"/>
</dbReference>
<dbReference type="SUPFAM" id="SSF49344">
    <property type="entry name" value="CBD9-like"/>
    <property type="match status" value="1"/>
</dbReference>
<dbReference type="OrthoDB" id="413885at2759"/>
<dbReference type="Pfam" id="PF16010">
    <property type="entry name" value="CDH-cyt"/>
    <property type="match status" value="1"/>
</dbReference>
<feature type="chain" id="PRO_5025393777" evidence="1">
    <location>
        <begin position="19"/>
        <end position="255"/>
    </location>
</feature>
<accession>A0A6A4HMW3</accession>
<gene>
    <name evidence="3" type="ORF">BT96DRAFT_939438</name>
</gene>
<keyword evidence="4" id="KW-1185">Reference proteome</keyword>
<dbReference type="PANTHER" id="PTHR47190">
    <property type="entry name" value="DEHYDROGENASE, PUTATIVE-RELATED"/>
    <property type="match status" value="1"/>
</dbReference>
<proteinExistence type="predicted"/>